<evidence type="ECO:0000256" key="1">
    <source>
        <dbReference type="ARBA" id="ARBA00022614"/>
    </source>
</evidence>
<dbReference type="GO" id="GO:0006952">
    <property type="term" value="P:defense response"/>
    <property type="evidence" value="ECO:0007669"/>
    <property type="project" value="UniProtKB-KW"/>
</dbReference>
<evidence type="ECO:0000313" key="5">
    <source>
        <dbReference type="EMBL" id="KAK0579533.1"/>
    </source>
</evidence>
<reference evidence="5" key="2">
    <citation type="submission" date="2023-06" db="EMBL/GenBank/DDBJ databases">
        <authorList>
            <person name="Swenson N.G."/>
            <person name="Wegrzyn J.L."/>
            <person name="Mcevoy S.L."/>
        </authorList>
    </citation>
    <scope>NUCLEOTIDE SEQUENCE</scope>
    <source>
        <strain evidence="5">NS2018</strain>
        <tissue evidence="5">Leaf</tissue>
    </source>
</reference>
<comment type="caution">
    <text evidence="5">The sequence shown here is derived from an EMBL/GenBank/DDBJ whole genome shotgun (WGS) entry which is preliminary data.</text>
</comment>
<evidence type="ECO:0000256" key="3">
    <source>
        <dbReference type="ARBA" id="ARBA00022821"/>
    </source>
</evidence>
<dbReference type="EMBL" id="JAUESC010000385">
    <property type="protein sequence ID" value="KAK0579533.1"/>
    <property type="molecule type" value="Genomic_DNA"/>
</dbReference>
<evidence type="ECO:0000256" key="2">
    <source>
        <dbReference type="ARBA" id="ARBA00022737"/>
    </source>
</evidence>
<evidence type="ECO:0000259" key="4">
    <source>
        <dbReference type="Pfam" id="PF20160"/>
    </source>
</evidence>
<feature type="domain" description="C-JID" evidence="4">
    <location>
        <begin position="449"/>
        <end position="617"/>
    </location>
</feature>
<proteinExistence type="predicted"/>
<keyword evidence="6" id="KW-1185">Reference proteome</keyword>
<dbReference type="PANTHER" id="PTHR36766">
    <property type="entry name" value="PLANT BROAD-SPECTRUM MILDEW RESISTANCE PROTEIN RPW8"/>
    <property type="match status" value="1"/>
</dbReference>
<keyword evidence="3" id="KW-0611">Plant defense</keyword>
<dbReference type="InterPro" id="IPR045344">
    <property type="entry name" value="C-JID"/>
</dbReference>
<dbReference type="PANTHER" id="PTHR36766:SF30">
    <property type="entry name" value="TIR-NBS TYPE DISEASE RESISTANCE PROTEIN-RELATED"/>
    <property type="match status" value="1"/>
</dbReference>
<dbReference type="AlphaFoldDB" id="A0AA39RRJ1"/>
<dbReference type="InterPro" id="IPR001611">
    <property type="entry name" value="Leu-rich_rpt"/>
</dbReference>
<keyword evidence="1" id="KW-0433">Leucine-rich repeat</keyword>
<dbReference type="Proteomes" id="UP001168877">
    <property type="component" value="Unassembled WGS sequence"/>
</dbReference>
<gene>
    <name evidence="5" type="ORF">LWI29_027559</name>
</gene>
<name>A0AA39RRJ1_ACESA</name>
<organism evidence="5 6">
    <name type="scientific">Acer saccharum</name>
    <name type="common">Sugar maple</name>
    <dbReference type="NCBI Taxonomy" id="4024"/>
    <lineage>
        <taxon>Eukaryota</taxon>
        <taxon>Viridiplantae</taxon>
        <taxon>Streptophyta</taxon>
        <taxon>Embryophyta</taxon>
        <taxon>Tracheophyta</taxon>
        <taxon>Spermatophyta</taxon>
        <taxon>Magnoliopsida</taxon>
        <taxon>eudicotyledons</taxon>
        <taxon>Gunneridae</taxon>
        <taxon>Pentapetalae</taxon>
        <taxon>rosids</taxon>
        <taxon>malvids</taxon>
        <taxon>Sapindales</taxon>
        <taxon>Sapindaceae</taxon>
        <taxon>Hippocastanoideae</taxon>
        <taxon>Acereae</taxon>
        <taxon>Acer</taxon>
    </lineage>
</organism>
<dbReference type="PROSITE" id="PS51450">
    <property type="entry name" value="LRR"/>
    <property type="match status" value="1"/>
</dbReference>
<keyword evidence="2" id="KW-0677">Repeat</keyword>
<accession>A0AA39RRJ1</accession>
<dbReference type="Gene3D" id="3.30.70.260">
    <property type="match status" value="1"/>
</dbReference>
<reference evidence="5" key="1">
    <citation type="journal article" date="2022" name="Plant J.">
        <title>Strategies of tolerance reflected in two North American maple genomes.</title>
        <authorList>
            <person name="McEvoy S.L."/>
            <person name="Sezen U.U."/>
            <person name="Trouern-Trend A."/>
            <person name="McMahon S.M."/>
            <person name="Schaberg P.G."/>
            <person name="Yang J."/>
            <person name="Wegrzyn J.L."/>
            <person name="Swenson N.G."/>
        </authorList>
    </citation>
    <scope>NUCLEOTIDE SEQUENCE</scope>
    <source>
        <strain evidence="5">NS2018</strain>
    </source>
</reference>
<dbReference type="Gene3D" id="3.80.10.10">
    <property type="entry name" value="Ribonuclease Inhibitor"/>
    <property type="match status" value="2"/>
</dbReference>
<dbReference type="Pfam" id="PF20160">
    <property type="entry name" value="C-JID"/>
    <property type="match status" value="1"/>
</dbReference>
<sequence>MMLSKLGIIRVSAELLLILLVLLRWLLLAVKEILEQLQVLELLKYMGLTFLLRRSRYFDYLFYIDFEASMADPRSQFALRHLQEYSGFLCVLGCYSMDTGRLRRIDHFTVGSFMRVWILEATVIERVPKLKWLKLDYCVNLISIPDLSNFPSAEIINLKNCHSLIEIHSSRECPKNLHSLQLEGCESLSRLPSNIHLSEEPSFSTSVVLHSSREGSEFSLSGCISLTKFPHISGNIKSLDLSGTAIKELPLSIGNLNRLEELVLSDSKLEKLPPLSGLCSLSVLKLNNCNLTEISEDIGCLSSLEMLHLQRNLNLEKLPKSIKKLSKLYHLSINCCLKLRSLPELPSSLRYLEAKDCRELMQSLPDESEIKLCADGCGSSIFNFMNCLKLNQKAVRNLFRDSVLKMQLMGTEKIISLLKVISPPPLPPSAFRYINTPHDEEEAKSIICLPGSEIPEWFSCYKNNGSSINIPGLRNDCVRSSYIMGFEVCLVIGFEVATSSINIYNFYKMNTFIFNIDVYYDFHIETSDGHKEGFVRNSIQLSVELCLLSDHILLGYNLSRKCYEFFQELDTLLANRGMSDYVGTSFEFNIRSKDPSGHFIDFEPNCKVKYCGIQPIYISGCNDTAEETCEPHPKGICTEAKDFEGFIDDNSNFNSNNNNNCKETAIEDLDLELRIGHISFYDAHMNSVSINQNTGDTSGCNDTAEETCEPHPKRICTEANQFS</sequence>
<protein>
    <recommendedName>
        <fullName evidence="4">C-JID domain-containing protein</fullName>
    </recommendedName>
</protein>
<dbReference type="SUPFAM" id="SSF52058">
    <property type="entry name" value="L domain-like"/>
    <property type="match status" value="1"/>
</dbReference>
<evidence type="ECO:0000313" key="6">
    <source>
        <dbReference type="Proteomes" id="UP001168877"/>
    </source>
</evidence>
<dbReference type="InterPro" id="IPR032675">
    <property type="entry name" value="LRR_dom_sf"/>
</dbReference>